<dbReference type="AlphaFoldDB" id="A0A076EW28"/>
<dbReference type="CDD" id="cd08492">
    <property type="entry name" value="PBP2_NikA_DppA_OppA_like_15"/>
    <property type="match status" value="1"/>
</dbReference>
<dbReference type="InterPro" id="IPR030678">
    <property type="entry name" value="Peptide/Ni-bd"/>
</dbReference>
<reference evidence="5 6" key="1">
    <citation type="submission" date="2014-07" db="EMBL/GenBank/DDBJ databases">
        <title>Genome Sequence of Rhodococcus opacus Strain R7, a Biodegrader of Mono- and Polycyclic Aromatic Hydrocarbons.</title>
        <authorList>
            <person name="Di Gennaro P."/>
            <person name="Zampolli J."/>
            <person name="Presti I."/>
            <person name="Cappelletti M."/>
            <person name="D'Ursi P."/>
            <person name="Orro A."/>
            <person name="Mezzelani A."/>
            <person name="Milanesi L."/>
        </authorList>
    </citation>
    <scope>NUCLEOTIDE SEQUENCE [LARGE SCALE GENOMIC DNA]</scope>
    <source>
        <strain evidence="5 6">R7</strain>
    </source>
</reference>
<dbReference type="GO" id="GO:0043190">
    <property type="term" value="C:ATP-binding cassette (ABC) transporter complex"/>
    <property type="evidence" value="ECO:0007669"/>
    <property type="project" value="InterPro"/>
</dbReference>
<accession>A0A076EW28</accession>
<dbReference type="GO" id="GO:0042597">
    <property type="term" value="C:periplasmic space"/>
    <property type="evidence" value="ECO:0007669"/>
    <property type="project" value="UniProtKB-ARBA"/>
</dbReference>
<feature type="domain" description="Solute-binding protein family 5" evidence="4">
    <location>
        <begin position="103"/>
        <end position="465"/>
    </location>
</feature>
<dbReference type="Proteomes" id="UP000028488">
    <property type="component" value="Chromosome"/>
</dbReference>
<comment type="similarity">
    <text evidence="1">Belongs to the bacterial solute-binding protein 5 family.</text>
</comment>
<dbReference type="PANTHER" id="PTHR30290:SF9">
    <property type="entry name" value="OLIGOPEPTIDE-BINDING PROTEIN APPA"/>
    <property type="match status" value="1"/>
</dbReference>
<dbReference type="PIRSF" id="PIRSF002741">
    <property type="entry name" value="MppA"/>
    <property type="match status" value="1"/>
</dbReference>
<dbReference type="PANTHER" id="PTHR30290">
    <property type="entry name" value="PERIPLASMIC BINDING COMPONENT OF ABC TRANSPORTER"/>
    <property type="match status" value="1"/>
</dbReference>
<evidence type="ECO:0000259" key="4">
    <source>
        <dbReference type="Pfam" id="PF00496"/>
    </source>
</evidence>
<name>A0A076EW28_RHOOP</name>
<evidence type="ECO:0000256" key="2">
    <source>
        <dbReference type="ARBA" id="ARBA00022448"/>
    </source>
</evidence>
<dbReference type="InterPro" id="IPR039424">
    <property type="entry name" value="SBP_5"/>
</dbReference>
<dbReference type="InterPro" id="IPR000914">
    <property type="entry name" value="SBP_5_dom"/>
</dbReference>
<evidence type="ECO:0000256" key="1">
    <source>
        <dbReference type="ARBA" id="ARBA00005695"/>
    </source>
</evidence>
<evidence type="ECO:0000313" key="5">
    <source>
        <dbReference type="EMBL" id="AII09442.1"/>
    </source>
</evidence>
<gene>
    <name evidence="5" type="ORF">EP51_34295</name>
</gene>
<dbReference type="SUPFAM" id="SSF53850">
    <property type="entry name" value="Periplasmic binding protein-like II"/>
    <property type="match status" value="1"/>
</dbReference>
<dbReference type="Gene3D" id="3.40.190.10">
    <property type="entry name" value="Periplasmic binding protein-like II"/>
    <property type="match status" value="1"/>
</dbReference>
<proteinExistence type="inferred from homology"/>
<dbReference type="GO" id="GO:0015833">
    <property type="term" value="P:peptide transport"/>
    <property type="evidence" value="ECO:0007669"/>
    <property type="project" value="TreeGrafter"/>
</dbReference>
<evidence type="ECO:0000313" key="6">
    <source>
        <dbReference type="Proteomes" id="UP000028488"/>
    </source>
</evidence>
<keyword evidence="3" id="KW-0732">Signal</keyword>
<evidence type="ECO:0000256" key="3">
    <source>
        <dbReference type="ARBA" id="ARBA00022729"/>
    </source>
</evidence>
<organism evidence="5 6">
    <name type="scientific">Rhodococcus opacus</name>
    <name type="common">Nocardia opaca</name>
    <dbReference type="NCBI Taxonomy" id="37919"/>
    <lineage>
        <taxon>Bacteria</taxon>
        <taxon>Bacillati</taxon>
        <taxon>Actinomycetota</taxon>
        <taxon>Actinomycetes</taxon>
        <taxon>Mycobacteriales</taxon>
        <taxon>Nocardiaceae</taxon>
        <taxon>Rhodococcus</taxon>
    </lineage>
</organism>
<protein>
    <recommendedName>
        <fullName evidence="4">Solute-binding protein family 5 domain-containing protein</fullName>
    </recommendedName>
</protein>
<sequence>MTAAAQRIRCHFTQPGGSRLMARRFGRFRLAACIAATAVVVASCGQAHGATETGSQVKQGGDLVYLDAEVTASMQIQVSYWQNSLVKDQLLDRLVYQDPETFEFVPWIARSWTVDEPGTTYQFVIRDGVTYSDGTPLDAASVKRNIEWLAEGDKPKGIPRNAWFPKVTAVDTDAAARTVTVHLAEPNAPFLAALSMNTAGLVADATIDASKEDQSVVTNLIGSGPFVAESEIPNKEIRLVKRRGYDWAPATANHQGEAYLDSVTVVPIEEDSIRVGALRSGESDALRYTQPPDEALLQKEGFTVLGLRTPGLANVLDVRQTADFVDDVNVRKAVMYGIDRDQIVSTLYSDNWKPANSIITEGALGWKDRSDEVRFDPDEANRRLDASGWTTRNADGIREKDGRQLELSLYIDVYDHTSKPLYELVQRQLRAVGISLQLRQTDFANYPKATADPKLSLRRNGWPTADTFRLTQNYDSDQGDLFQLEGNDPYLDGLLRSQVTETDRTKRIALIEQIQDHVIDNAYTIPLLLDTQIFAVAPHIHDFRNAANSVPWFYDTWTEHK</sequence>
<dbReference type="Gene3D" id="3.10.105.10">
    <property type="entry name" value="Dipeptide-binding Protein, Domain 3"/>
    <property type="match status" value="1"/>
</dbReference>
<keyword evidence="2" id="KW-0813">Transport</keyword>
<dbReference type="Pfam" id="PF00496">
    <property type="entry name" value="SBP_bac_5"/>
    <property type="match status" value="1"/>
</dbReference>
<dbReference type="eggNOG" id="COG0747">
    <property type="taxonomic scope" value="Bacteria"/>
</dbReference>
<dbReference type="EMBL" id="CP008947">
    <property type="protein sequence ID" value="AII09442.1"/>
    <property type="molecule type" value="Genomic_DNA"/>
</dbReference>
<dbReference type="GO" id="GO:1904680">
    <property type="term" value="F:peptide transmembrane transporter activity"/>
    <property type="evidence" value="ECO:0007669"/>
    <property type="project" value="TreeGrafter"/>
</dbReference>